<feature type="compositionally biased region" description="Polar residues" evidence="1">
    <location>
        <begin position="11"/>
        <end position="21"/>
    </location>
</feature>
<comment type="caution">
    <text evidence="2">The sequence shown here is derived from an EMBL/GenBank/DDBJ whole genome shotgun (WGS) entry which is preliminary data.</text>
</comment>
<feature type="region of interest" description="Disordered" evidence="1">
    <location>
        <begin position="1"/>
        <end position="72"/>
    </location>
</feature>
<keyword evidence="3" id="KW-1185">Reference proteome</keyword>
<feature type="compositionally biased region" description="Acidic residues" evidence="1">
    <location>
        <begin position="25"/>
        <end position="37"/>
    </location>
</feature>
<proteinExistence type="predicted"/>
<protein>
    <recommendedName>
        <fullName evidence="4">Heterokaryon incompatibility domain-containing protein</fullName>
    </recommendedName>
</protein>
<feature type="region of interest" description="Disordered" evidence="1">
    <location>
        <begin position="631"/>
        <end position="671"/>
    </location>
</feature>
<accession>A0A9P3LGF6</accession>
<sequence>MSFDTLDRNLTCESVQSMMSRSQESDSEPDVDEDDDDLRMQWYALTGKNGDSDSSLDEQSNPRSEEEPEPEPWTFHFQDISIDCDGPPWPTDGAETVHIPEHVALRGPAYLMATTLPPFDPALASRNLTWGVVKIAELGTVDETALFRFYSQEDLVTLRPEFRSAVPLQWVHFGRGVLSDEVANTLCTELSPAELLVQLNTILGTTYSIHRPGLRSCLKHFLSSSRDFGQVYGSLRRRWKGDFTKLVVEMETRRELDETFRHNAVNWKASYIRDASVPPRRIWDLYSNRVLPFHTIPNSLPQHIPETVWTVSHSWVADEARISVQTPINGRKWPVPIPRDTTLEHVRVELLNLGAEYVWLDVLCLRQRGSDEDEQQRRAEWGLDVPTIGYVYSDPYRICVTYFNGLGLPFDPSPSVLNSDRHWINRVWTVQEGTEAWLPGGLTGAASLEAIRFFRSYHDRACPRRERDVVTYFLDFALNTLRDRYCTTELDRVSSLAYMLKCPTLPVYSEGATPEQAWRMLFDHLLPHLRTSLAFWHLLRYPHRSNMWPLWGELLEDRSSISPYHVSHEDDLEQILRAVNENIALGTPATYYHTVDVVGPCFIVQGARAHEDAYADEDVLSVDEDLDVSSMNGDEDALSLNDDEDELSVSGDEDALSVNDDEDEVSTSTDEDVLSIDSDQVALSINWTGSMASAESDVRFRVAGNICGTIHSHSPYYLVQLFRLGWLIVEVVERTEVKGREALQVLRQGSFSSSYSTVPARIPRKRVVVVYSTSEQSRD</sequence>
<evidence type="ECO:0000313" key="3">
    <source>
        <dbReference type="Proteomes" id="UP000703269"/>
    </source>
</evidence>
<dbReference type="Proteomes" id="UP000703269">
    <property type="component" value="Unassembled WGS sequence"/>
</dbReference>
<reference evidence="2 3" key="1">
    <citation type="submission" date="2021-08" db="EMBL/GenBank/DDBJ databases">
        <title>Draft Genome Sequence of Phanerochaete sordida strain YK-624.</title>
        <authorList>
            <person name="Mori T."/>
            <person name="Dohra H."/>
            <person name="Suzuki T."/>
            <person name="Kawagishi H."/>
            <person name="Hirai H."/>
        </authorList>
    </citation>
    <scope>NUCLEOTIDE SEQUENCE [LARGE SCALE GENOMIC DNA]</scope>
    <source>
        <strain evidence="2 3">YK-624</strain>
    </source>
</reference>
<name>A0A9P3LGF6_9APHY</name>
<evidence type="ECO:0008006" key="4">
    <source>
        <dbReference type="Google" id="ProtNLM"/>
    </source>
</evidence>
<gene>
    <name evidence="2" type="ORF">PsYK624_097380</name>
</gene>
<evidence type="ECO:0000256" key="1">
    <source>
        <dbReference type="SAM" id="MobiDB-lite"/>
    </source>
</evidence>
<dbReference type="AlphaFoldDB" id="A0A9P3LGF6"/>
<organism evidence="2 3">
    <name type="scientific">Phanerochaete sordida</name>
    <dbReference type="NCBI Taxonomy" id="48140"/>
    <lineage>
        <taxon>Eukaryota</taxon>
        <taxon>Fungi</taxon>
        <taxon>Dikarya</taxon>
        <taxon>Basidiomycota</taxon>
        <taxon>Agaricomycotina</taxon>
        <taxon>Agaricomycetes</taxon>
        <taxon>Polyporales</taxon>
        <taxon>Phanerochaetaceae</taxon>
        <taxon>Phanerochaete</taxon>
    </lineage>
</organism>
<dbReference type="OrthoDB" id="3226657at2759"/>
<dbReference type="EMBL" id="BPQB01000033">
    <property type="protein sequence ID" value="GJE93579.1"/>
    <property type="molecule type" value="Genomic_DNA"/>
</dbReference>
<evidence type="ECO:0000313" key="2">
    <source>
        <dbReference type="EMBL" id="GJE93579.1"/>
    </source>
</evidence>